<gene>
    <name evidence="2" type="ORF">J9253_19455</name>
</gene>
<sequence>MKTNKSFRQLIALTGAVALAIAAGNVAAKDKATSTANADAEIASAQVLAYKIALAEDGKTYQVVMKPSATPKPDISLTGQVTLKTPHDSAFKVIDLSSAIDGSNWVEASRVDAPTEDAKHDYISFSFVGLQGASARNYNWEAGKEQVIFSFQNEGGCVDGVTLMANDDAFNINANSANTNPGNQFTNLGWGSVNENHYAGNYGDAIACKK</sequence>
<accession>A0ABX7WYZ4</accession>
<dbReference type="Proteomes" id="UP000672039">
    <property type="component" value="Chromosome"/>
</dbReference>
<name>A0ABX7WYZ4_9GAMM</name>
<evidence type="ECO:0000313" key="3">
    <source>
        <dbReference type="Proteomes" id="UP000672039"/>
    </source>
</evidence>
<keyword evidence="1" id="KW-0732">Signal</keyword>
<protein>
    <submittedName>
        <fullName evidence="2">Cadherin</fullName>
    </submittedName>
</protein>
<dbReference type="EMBL" id="CP072801">
    <property type="protein sequence ID" value="QTR46125.1"/>
    <property type="molecule type" value="Genomic_DNA"/>
</dbReference>
<keyword evidence="3" id="KW-1185">Reference proteome</keyword>
<dbReference type="RefSeq" id="WP_210222490.1">
    <property type="nucleotide sequence ID" value="NZ_CP072801.1"/>
</dbReference>
<evidence type="ECO:0000256" key="1">
    <source>
        <dbReference type="SAM" id="SignalP"/>
    </source>
</evidence>
<feature type="signal peptide" evidence="1">
    <location>
        <begin position="1"/>
        <end position="28"/>
    </location>
</feature>
<reference evidence="2 3" key="1">
    <citation type="submission" date="2021-04" db="EMBL/GenBank/DDBJ databases">
        <title>Genomics, taxonomy and metabolism of representatives of sulfur bacteria of the genus Thiothrix: Thiothrix fructosivorans QT, Thiothrix unzii A1T and three new species, Thiothrix subterranea sp. nov., Thiothrix litoralis sp. nov. and 'Candidatus Thiothrix anitrata' sp. nov.</title>
        <authorList>
            <person name="Ravin N.V."/>
            <person name="Smolyakov D."/>
            <person name="Rudenko T.S."/>
            <person name="Mardanov A.V."/>
            <person name="Beletsky A.V."/>
            <person name="Markov N.D."/>
            <person name="Fomenkov A.I."/>
            <person name="Roberts R.J."/>
            <person name="Karnachuk O.V."/>
            <person name="Novikov A."/>
            <person name="Grabovich M.Y."/>
        </authorList>
    </citation>
    <scope>NUCLEOTIDE SEQUENCE [LARGE SCALE GENOMIC DNA]</scope>
    <source>
        <strain evidence="2 3">AS</strain>
    </source>
</reference>
<proteinExistence type="predicted"/>
<feature type="chain" id="PRO_5046051997" evidence="1">
    <location>
        <begin position="29"/>
        <end position="210"/>
    </location>
</feature>
<evidence type="ECO:0000313" key="2">
    <source>
        <dbReference type="EMBL" id="QTR46125.1"/>
    </source>
</evidence>
<organism evidence="2 3">
    <name type="scientific">Thiothrix litoralis</name>
    <dbReference type="NCBI Taxonomy" id="2891210"/>
    <lineage>
        <taxon>Bacteria</taxon>
        <taxon>Pseudomonadati</taxon>
        <taxon>Pseudomonadota</taxon>
        <taxon>Gammaproteobacteria</taxon>
        <taxon>Thiotrichales</taxon>
        <taxon>Thiotrichaceae</taxon>
        <taxon>Thiothrix</taxon>
    </lineage>
</organism>